<accession>A0A9N9C4E8</accession>
<dbReference type="AlphaFoldDB" id="A0A9N9C4E8"/>
<keyword evidence="1" id="KW-0175">Coiled coil</keyword>
<gene>
    <name evidence="2" type="ORF">FMOSSE_LOCUS8331</name>
</gene>
<reference evidence="2" key="1">
    <citation type="submission" date="2021-06" db="EMBL/GenBank/DDBJ databases">
        <authorList>
            <person name="Kallberg Y."/>
            <person name="Tangrot J."/>
            <person name="Rosling A."/>
        </authorList>
    </citation>
    <scope>NUCLEOTIDE SEQUENCE</scope>
    <source>
        <strain evidence="2">87-6 pot B 2015</strain>
    </source>
</reference>
<organism evidence="2 3">
    <name type="scientific">Funneliformis mosseae</name>
    <name type="common">Endomycorrhizal fungus</name>
    <name type="synonym">Glomus mosseae</name>
    <dbReference type="NCBI Taxonomy" id="27381"/>
    <lineage>
        <taxon>Eukaryota</taxon>
        <taxon>Fungi</taxon>
        <taxon>Fungi incertae sedis</taxon>
        <taxon>Mucoromycota</taxon>
        <taxon>Glomeromycotina</taxon>
        <taxon>Glomeromycetes</taxon>
        <taxon>Glomerales</taxon>
        <taxon>Glomeraceae</taxon>
        <taxon>Funneliformis</taxon>
    </lineage>
</organism>
<comment type="caution">
    <text evidence="2">The sequence shown here is derived from an EMBL/GenBank/DDBJ whole genome shotgun (WGS) entry which is preliminary data.</text>
</comment>
<feature type="coiled-coil region" evidence="1">
    <location>
        <begin position="7"/>
        <end position="73"/>
    </location>
</feature>
<protein>
    <submittedName>
        <fullName evidence="2">15268_t:CDS:1</fullName>
    </submittedName>
</protein>
<sequence length="413" mass="48118">MTTYEIIEQLLQELEEYEEVNNELKRFDEERLDEDEEERKILEGVLGDMEEERDELEKEKEELKKDVNDSWEQVKKFRDALLVDFGEGKADTRRFKDYQDEKDSFILNYRPSYAAGLPVTLCSDILAKFQDDVKGNIELNKDDIIFVRVFDIYDFGNNRATDCSIMFTKGIFQVSLLSLAPAISQSRFPVFLVYLAGSYMGVAGVVFLENPVCEPLTPVMLLFYLLHHEDILLKTAYVVKALKIALTNLEKFYDQLSQHNQIITENRYVFQAIMEYNGGLSSQHVIIKFAKRYSEACHKKCQALGIAPKLFFCEQIAGGWYIVIMEQLMEHDLLFYFDQDKIRLMSILNKVIDPDDSIKIIDFDWSGKVEEVVYPPLLNQEIDVWHPDIKAGEKILPEHDLYILDTELKKCEL</sequence>
<keyword evidence="3" id="KW-1185">Reference proteome</keyword>
<evidence type="ECO:0000313" key="3">
    <source>
        <dbReference type="Proteomes" id="UP000789375"/>
    </source>
</evidence>
<evidence type="ECO:0000313" key="2">
    <source>
        <dbReference type="EMBL" id="CAG8588843.1"/>
    </source>
</evidence>
<evidence type="ECO:0000256" key="1">
    <source>
        <dbReference type="SAM" id="Coils"/>
    </source>
</evidence>
<name>A0A9N9C4E8_FUNMO</name>
<dbReference type="EMBL" id="CAJVPP010002141">
    <property type="protein sequence ID" value="CAG8588843.1"/>
    <property type="molecule type" value="Genomic_DNA"/>
</dbReference>
<proteinExistence type="predicted"/>
<dbReference type="Proteomes" id="UP000789375">
    <property type="component" value="Unassembled WGS sequence"/>
</dbReference>